<reference evidence="1" key="1">
    <citation type="submission" date="2016-04" db="EMBL/GenBank/DDBJ databases">
        <authorList>
            <person name="Evans L.H."/>
            <person name="Alamgir A."/>
            <person name="Owens N."/>
            <person name="Weber N.D."/>
            <person name="Virtaneva K."/>
            <person name="Barbian K."/>
            <person name="Babar A."/>
            <person name="Rosenke K."/>
        </authorList>
    </citation>
    <scope>NUCLEOTIDE SEQUENCE</scope>
    <source>
        <strain evidence="1">86</strain>
    </source>
</reference>
<evidence type="ECO:0000313" key="1">
    <source>
        <dbReference type="EMBL" id="SBW03893.1"/>
    </source>
</evidence>
<gene>
    <name evidence="1" type="ORF">KL86DPRO_20221</name>
</gene>
<proteinExistence type="predicted"/>
<protein>
    <submittedName>
        <fullName evidence="1">Uncharacterized protein</fullName>
    </submittedName>
</protein>
<dbReference type="EMBL" id="FLUQ01000002">
    <property type="protein sequence ID" value="SBW03893.1"/>
    <property type="molecule type" value="Genomic_DNA"/>
</dbReference>
<accession>A0A212JWW8</accession>
<name>A0A212JWW8_9DELT</name>
<sequence>MIIDEKVLHFSQSLATATALVGKENVLLRIYDRNRLKGGDIVTDFFDLLGHQALIEGAEHNPTLPYECLPFLSTALLPISQTPLRREIVELLRTAYTFPKGSGIGEEYLIEFEEEIDKVDQYLPGYKQLFAERKLSFSLPEVDVKDPQSLFLASLLYKLLIDKRNKDDAELNTGHNAYLLEQAAKLAGREVYFWGCGELYQARKHLFFSAKPKAILVNVPVSEREVDGLAVLDGEEILRSGETLPIVIFSNQAQSVARRIRQLRPDYPAEQIISCTTAW</sequence>
<dbReference type="AlphaFoldDB" id="A0A212JWW8"/>
<organism evidence="1">
    <name type="scientific">uncultured delta proteobacterium</name>
    <dbReference type="NCBI Taxonomy" id="34034"/>
    <lineage>
        <taxon>Bacteria</taxon>
        <taxon>Deltaproteobacteria</taxon>
        <taxon>environmental samples</taxon>
    </lineage>
</organism>